<dbReference type="Pfam" id="PF00081">
    <property type="entry name" value="Sod_Fe_N"/>
    <property type="match status" value="1"/>
</dbReference>
<evidence type="ECO:0000259" key="8">
    <source>
        <dbReference type="Pfam" id="PF02777"/>
    </source>
</evidence>
<dbReference type="InterPro" id="IPR019831">
    <property type="entry name" value="Mn/Fe_SOD_N"/>
</dbReference>
<comment type="similarity">
    <text evidence="1 6">Belongs to the iron/manganese superoxide dismutase family.</text>
</comment>
<dbReference type="RefSeq" id="WP_170214849.1">
    <property type="nucleotide sequence ID" value="NZ_BJOC01000019.1"/>
</dbReference>
<dbReference type="GO" id="GO:0046872">
    <property type="term" value="F:metal ion binding"/>
    <property type="evidence" value="ECO:0007669"/>
    <property type="project" value="UniProtKB-KW"/>
</dbReference>
<organism evidence="9 10">
    <name type="scientific">Halomonas halmophila</name>
    <dbReference type="NCBI Taxonomy" id="252"/>
    <lineage>
        <taxon>Bacteria</taxon>
        <taxon>Pseudomonadati</taxon>
        <taxon>Pseudomonadota</taxon>
        <taxon>Gammaproteobacteria</taxon>
        <taxon>Oceanospirillales</taxon>
        <taxon>Halomonadaceae</taxon>
        <taxon>Halomonas</taxon>
    </lineage>
</organism>
<gene>
    <name evidence="9" type="ORF">HHA01_14390</name>
</gene>
<dbReference type="AlphaFoldDB" id="A0A4Y4EWZ2"/>
<protein>
    <recommendedName>
        <fullName evidence="2 6">Superoxide dismutase</fullName>
        <ecNumber evidence="2 6">1.15.1.1</ecNumber>
    </recommendedName>
</protein>
<dbReference type="PANTHER" id="PTHR42769:SF3">
    <property type="entry name" value="SUPEROXIDE DISMUTASE [FE] 2, CHLOROPLASTIC"/>
    <property type="match status" value="1"/>
</dbReference>
<evidence type="ECO:0000256" key="4">
    <source>
        <dbReference type="ARBA" id="ARBA00023002"/>
    </source>
</evidence>
<dbReference type="InterPro" id="IPR036314">
    <property type="entry name" value="SOD_C_sf"/>
</dbReference>
<dbReference type="Gene3D" id="3.55.40.20">
    <property type="entry name" value="Iron/manganese superoxide dismutase, C-terminal domain"/>
    <property type="match status" value="1"/>
</dbReference>
<evidence type="ECO:0000256" key="6">
    <source>
        <dbReference type="RuleBase" id="RU000414"/>
    </source>
</evidence>
<keyword evidence="3 6" id="KW-0479">Metal-binding</keyword>
<dbReference type="InterPro" id="IPR019832">
    <property type="entry name" value="Mn/Fe_SOD_C"/>
</dbReference>
<dbReference type="Proteomes" id="UP000319812">
    <property type="component" value="Unassembled WGS sequence"/>
</dbReference>
<feature type="domain" description="Manganese/iron superoxide dismutase N-terminal" evidence="7">
    <location>
        <begin position="6"/>
        <end position="82"/>
    </location>
</feature>
<dbReference type="SUPFAM" id="SSF46609">
    <property type="entry name" value="Fe,Mn superoxide dismutase (SOD), N-terminal domain"/>
    <property type="match status" value="1"/>
</dbReference>
<sequence>MAFLPPALPYEKHALEPQLSVDWISERYDGRHRHCLERLNTLVADSPLADASLEDLLQRTSGETFSLAAEAWSLTFYWHCLAPRGGKPAGAMARAIEAGFGSFAQFERAMKAAARDNRTSAWSWLVQDVNGELTVIDSPCPLASDHFPLLAIEASGPGAHSRQTPDHRAYLKAVWKVINWDFVARQHADAGG</sequence>
<dbReference type="InterPro" id="IPR036324">
    <property type="entry name" value="Mn/Fe_SOD_N_sf"/>
</dbReference>
<keyword evidence="10" id="KW-1185">Reference proteome</keyword>
<dbReference type="GO" id="GO:0004784">
    <property type="term" value="F:superoxide dismutase activity"/>
    <property type="evidence" value="ECO:0007669"/>
    <property type="project" value="UniProtKB-EC"/>
</dbReference>
<keyword evidence="4 6" id="KW-0560">Oxidoreductase</keyword>
<dbReference type="Pfam" id="PF02777">
    <property type="entry name" value="Sod_Fe_C"/>
    <property type="match status" value="1"/>
</dbReference>
<dbReference type="EC" id="1.15.1.1" evidence="2 6"/>
<evidence type="ECO:0000256" key="2">
    <source>
        <dbReference type="ARBA" id="ARBA00012682"/>
    </source>
</evidence>
<evidence type="ECO:0000313" key="9">
    <source>
        <dbReference type="EMBL" id="GED22462.1"/>
    </source>
</evidence>
<evidence type="ECO:0000259" key="7">
    <source>
        <dbReference type="Pfam" id="PF00081"/>
    </source>
</evidence>
<feature type="domain" description="Manganese/iron superoxide dismutase C-terminal" evidence="8">
    <location>
        <begin position="88"/>
        <end position="185"/>
    </location>
</feature>
<accession>A0A4Y4EWZ2</accession>
<proteinExistence type="inferred from homology"/>
<evidence type="ECO:0000256" key="1">
    <source>
        <dbReference type="ARBA" id="ARBA00008714"/>
    </source>
</evidence>
<dbReference type="EMBL" id="BJOC01000019">
    <property type="protein sequence ID" value="GED22462.1"/>
    <property type="molecule type" value="Genomic_DNA"/>
</dbReference>
<evidence type="ECO:0000256" key="3">
    <source>
        <dbReference type="ARBA" id="ARBA00022723"/>
    </source>
</evidence>
<evidence type="ECO:0000256" key="5">
    <source>
        <dbReference type="ARBA" id="ARBA00049204"/>
    </source>
</evidence>
<dbReference type="PANTHER" id="PTHR42769">
    <property type="entry name" value="SUPEROXIDE DISMUTASE"/>
    <property type="match status" value="1"/>
</dbReference>
<name>A0A4Y4EWZ2_9GAMM</name>
<comment type="function">
    <text evidence="6">Destroys radicals which are normally produced within the cells and which are toxic to biological systems.</text>
</comment>
<evidence type="ECO:0000313" key="10">
    <source>
        <dbReference type="Proteomes" id="UP000319812"/>
    </source>
</evidence>
<dbReference type="Gene3D" id="1.10.287.990">
    <property type="entry name" value="Fe,Mn superoxide dismutase (SOD) domain"/>
    <property type="match status" value="1"/>
</dbReference>
<reference evidence="9 10" key="1">
    <citation type="submission" date="2019-06" db="EMBL/GenBank/DDBJ databases">
        <title>Whole genome shotgun sequence of Halomonas halmophila NBRC 15537.</title>
        <authorList>
            <person name="Hosoyama A."/>
            <person name="Uohara A."/>
            <person name="Ohji S."/>
            <person name="Ichikawa N."/>
        </authorList>
    </citation>
    <scope>NUCLEOTIDE SEQUENCE [LARGE SCALE GENOMIC DNA]</scope>
    <source>
        <strain evidence="9 10">NBRC 15537</strain>
    </source>
</reference>
<dbReference type="SUPFAM" id="SSF54719">
    <property type="entry name" value="Fe,Mn superoxide dismutase (SOD), C-terminal domain"/>
    <property type="match status" value="1"/>
</dbReference>
<comment type="caution">
    <text evidence="9">The sequence shown here is derived from an EMBL/GenBank/DDBJ whole genome shotgun (WGS) entry which is preliminary data.</text>
</comment>
<comment type="catalytic activity">
    <reaction evidence="5 6">
        <text>2 superoxide + 2 H(+) = H2O2 + O2</text>
        <dbReference type="Rhea" id="RHEA:20696"/>
        <dbReference type="ChEBI" id="CHEBI:15378"/>
        <dbReference type="ChEBI" id="CHEBI:15379"/>
        <dbReference type="ChEBI" id="CHEBI:16240"/>
        <dbReference type="ChEBI" id="CHEBI:18421"/>
        <dbReference type="EC" id="1.15.1.1"/>
    </reaction>
</comment>